<dbReference type="InterPro" id="IPR050312">
    <property type="entry name" value="IolE/XylAMocC-like"/>
</dbReference>
<dbReference type="Pfam" id="PF01261">
    <property type="entry name" value="AP_endonuc_2"/>
    <property type="match status" value="1"/>
</dbReference>
<evidence type="ECO:0000313" key="3">
    <source>
        <dbReference type="Proteomes" id="UP001238163"/>
    </source>
</evidence>
<protein>
    <submittedName>
        <fullName evidence="2">Sugar phosphate isomerase/epimerase</fullName>
    </submittedName>
</protein>
<dbReference type="Gene3D" id="3.20.20.150">
    <property type="entry name" value="Divalent-metal-dependent TIM barrel enzymes"/>
    <property type="match status" value="1"/>
</dbReference>
<dbReference type="PANTHER" id="PTHR12110">
    <property type="entry name" value="HYDROXYPYRUVATE ISOMERASE"/>
    <property type="match status" value="1"/>
</dbReference>
<comment type="caution">
    <text evidence="2">The sequence shown here is derived from an EMBL/GenBank/DDBJ whole genome shotgun (WGS) entry which is preliminary data.</text>
</comment>
<dbReference type="GO" id="GO:0016853">
    <property type="term" value="F:isomerase activity"/>
    <property type="evidence" value="ECO:0007669"/>
    <property type="project" value="UniProtKB-KW"/>
</dbReference>
<dbReference type="SUPFAM" id="SSF51658">
    <property type="entry name" value="Xylose isomerase-like"/>
    <property type="match status" value="1"/>
</dbReference>
<evidence type="ECO:0000259" key="1">
    <source>
        <dbReference type="Pfam" id="PF01261"/>
    </source>
</evidence>
<dbReference type="RefSeq" id="WP_307260843.1">
    <property type="nucleotide sequence ID" value="NZ_JAUSVL010000001.1"/>
</dbReference>
<organism evidence="2 3">
    <name type="scientific">Oligosphaera ethanolica</name>
    <dbReference type="NCBI Taxonomy" id="760260"/>
    <lineage>
        <taxon>Bacteria</taxon>
        <taxon>Pseudomonadati</taxon>
        <taxon>Lentisphaerota</taxon>
        <taxon>Oligosphaeria</taxon>
        <taxon>Oligosphaerales</taxon>
        <taxon>Oligosphaeraceae</taxon>
        <taxon>Oligosphaera</taxon>
    </lineage>
</organism>
<proteinExistence type="predicted"/>
<feature type="domain" description="Xylose isomerase-like TIM barrel" evidence="1">
    <location>
        <begin position="43"/>
        <end position="253"/>
    </location>
</feature>
<reference evidence="2" key="1">
    <citation type="submission" date="2023-07" db="EMBL/GenBank/DDBJ databases">
        <title>Genomic Encyclopedia of Type Strains, Phase IV (KMG-IV): sequencing the most valuable type-strain genomes for metagenomic binning, comparative biology and taxonomic classification.</title>
        <authorList>
            <person name="Goeker M."/>
        </authorList>
    </citation>
    <scope>NUCLEOTIDE SEQUENCE</scope>
    <source>
        <strain evidence="2">DSM 24202</strain>
    </source>
</reference>
<name>A0AAE4API2_9BACT</name>
<dbReference type="AlphaFoldDB" id="A0AAE4API2"/>
<dbReference type="PANTHER" id="PTHR12110:SF41">
    <property type="entry name" value="INOSOSE DEHYDRATASE"/>
    <property type="match status" value="1"/>
</dbReference>
<dbReference type="InterPro" id="IPR036237">
    <property type="entry name" value="Xyl_isomerase-like_sf"/>
</dbReference>
<keyword evidence="3" id="KW-1185">Reference proteome</keyword>
<dbReference type="InterPro" id="IPR013022">
    <property type="entry name" value="Xyl_isomerase-like_TIM-brl"/>
</dbReference>
<evidence type="ECO:0000313" key="2">
    <source>
        <dbReference type="EMBL" id="MDQ0289422.1"/>
    </source>
</evidence>
<keyword evidence="2" id="KW-0413">Isomerase</keyword>
<accession>A0AAE4API2</accession>
<sequence>MKLAISTLGCPEWNFMKVLTELSICGVKGLEVRGLDGEMDAEKISWFAPENMAETQKLMDRFGLKWAGFGTSANFHDEKTCAANVAAAKRAIDICQRMGIPAIRVFGDQIKDPAQRDAIIERVIAALKDLSDYGAAKGVDVNLEIHGNFNSVEVIEPIVKALKSNKAFGILWDVQHSDKTCGDDFMPFYQLIKPKLKHVHIKDYQRGENGQFKLCMLGEGDIPLEKIIKQLQDDKYKGYFSFEWEKKWHPELAEPEMAFPAFVTFMNRLDQKKAR</sequence>
<dbReference type="Proteomes" id="UP001238163">
    <property type="component" value="Unassembled WGS sequence"/>
</dbReference>
<dbReference type="EMBL" id="JAUSVL010000001">
    <property type="protein sequence ID" value="MDQ0289422.1"/>
    <property type="molecule type" value="Genomic_DNA"/>
</dbReference>
<gene>
    <name evidence="2" type="ORF">J3R75_001529</name>
</gene>